<organism evidence="1">
    <name type="scientific">virus sp. ctML55</name>
    <dbReference type="NCBI Taxonomy" id="2827627"/>
    <lineage>
        <taxon>Viruses</taxon>
    </lineage>
</organism>
<protein>
    <recommendedName>
        <fullName evidence="2">Lipoprotein</fullName>
    </recommendedName>
</protein>
<name>A0A8S5RJ45_9VIRU</name>
<dbReference type="EMBL" id="BK059105">
    <property type="protein sequence ID" value="DAE31004.1"/>
    <property type="molecule type" value="Genomic_DNA"/>
</dbReference>
<sequence>MKLYYLLLLVMFFLMSCGRTSNVSEGRHIGTSDTDYIFEYTIDGHDYIKKGYGMAHSGTCKKCKQERDSIVNVLIKELSAN</sequence>
<accession>A0A8S5RJ45</accession>
<dbReference type="PROSITE" id="PS51257">
    <property type="entry name" value="PROKAR_LIPOPROTEIN"/>
    <property type="match status" value="1"/>
</dbReference>
<reference evidence="1" key="1">
    <citation type="journal article" date="2021" name="Proc. Natl. Acad. Sci. U.S.A.">
        <title>A Catalog of Tens of Thousands of Viruses from Human Metagenomes Reveals Hidden Associations with Chronic Diseases.</title>
        <authorList>
            <person name="Tisza M.J."/>
            <person name="Buck C.B."/>
        </authorList>
    </citation>
    <scope>NUCLEOTIDE SEQUENCE</scope>
    <source>
        <strain evidence="1">CtML55</strain>
    </source>
</reference>
<proteinExistence type="predicted"/>
<evidence type="ECO:0008006" key="2">
    <source>
        <dbReference type="Google" id="ProtNLM"/>
    </source>
</evidence>
<evidence type="ECO:0000313" key="1">
    <source>
        <dbReference type="EMBL" id="DAE31004.1"/>
    </source>
</evidence>